<dbReference type="GO" id="GO:0016787">
    <property type="term" value="F:hydrolase activity"/>
    <property type="evidence" value="ECO:0007669"/>
    <property type="project" value="UniProtKB-KW"/>
</dbReference>
<dbReference type="InterPro" id="IPR050266">
    <property type="entry name" value="AB_hydrolase_sf"/>
</dbReference>
<dbReference type="InterPro" id="IPR000073">
    <property type="entry name" value="AB_hydrolase_1"/>
</dbReference>
<evidence type="ECO:0000259" key="1">
    <source>
        <dbReference type="Pfam" id="PF12697"/>
    </source>
</evidence>
<dbReference type="EMBL" id="JACRTL010000006">
    <property type="protein sequence ID" value="MBC8611533.1"/>
    <property type="molecule type" value="Genomic_DNA"/>
</dbReference>
<proteinExistence type="predicted"/>
<sequence length="211" mass="23585">MQYIFLHGLGQTAESWEQMLQTIHTKEPLACPSLSDWLHGELASYDILYQNFENYCDSITGPVGLCGLSLGGVLALQYGIEHPEKVHSLTLIGMQYRMPKRLLKAQNLIFRLMPDKAFSGMGLGKQGFIRLSHSMLELDFQNRLGQLACPVLIICGEKDRANKPASFQLKEQIHGAELVVLPHSGHEANLDAPENLALILSAFFRRHDPGF</sequence>
<accession>A0A8J6TVM8</accession>
<feature type="domain" description="AB hydrolase-1" evidence="1">
    <location>
        <begin position="4"/>
        <end position="197"/>
    </location>
</feature>
<name>A0A8J6TVM8_9FIRM</name>
<keyword evidence="3" id="KW-1185">Reference proteome</keyword>
<dbReference type="SUPFAM" id="SSF53474">
    <property type="entry name" value="alpha/beta-Hydrolases"/>
    <property type="match status" value="1"/>
</dbReference>
<gene>
    <name evidence="2" type="ORF">H8702_10540</name>
</gene>
<protein>
    <submittedName>
        <fullName evidence="2">Alpha/beta hydrolase</fullName>
    </submittedName>
</protein>
<dbReference type="InterPro" id="IPR029058">
    <property type="entry name" value="AB_hydrolase_fold"/>
</dbReference>
<reference evidence="2" key="1">
    <citation type="submission" date="2020-08" db="EMBL/GenBank/DDBJ databases">
        <title>Genome public.</title>
        <authorList>
            <person name="Liu C."/>
            <person name="Sun Q."/>
        </authorList>
    </citation>
    <scope>NUCLEOTIDE SEQUENCE</scope>
    <source>
        <strain evidence="2">NSJ-15</strain>
    </source>
</reference>
<dbReference type="Gene3D" id="3.40.50.1820">
    <property type="entry name" value="alpha/beta hydrolase"/>
    <property type="match status" value="2"/>
</dbReference>
<dbReference type="PANTHER" id="PTHR43798">
    <property type="entry name" value="MONOACYLGLYCEROL LIPASE"/>
    <property type="match status" value="1"/>
</dbReference>
<dbReference type="Proteomes" id="UP000632659">
    <property type="component" value="Unassembled WGS sequence"/>
</dbReference>
<dbReference type="AlphaFoldDB" id="A0A8J6TVM8"/>
<organism evidence="2 3">
    <name type="scientific">Massiliimalia timonensis</name>
    <dbReference type="NCBI Taxonomy" id="1987501"/>
    <lineage>
        <taxon>Bacteria</taxon>
        <taxon>Bacillati</taxon>
        <taxon>Bacillota</taxon>
        <taxon>Clostridia</taxon>
        <taxon>Eubacteriales</taxon>
        <taxon>Oscillospiraceae</taxon>
        <taxon>Massiliimalia</taxon>
    </lineage>
</organism>
<dbReference type="Pfam" id="PF12697">
    <property type="entry name" value="Abhydrolase_6"/>
    <property type="match status" value="1"/>
</dbReference>
<dbReference type="RefSeq" id="WP_187536688.1">
    <property type="nucleotide sequence ID" value="NZ_JACRTL010000006.1"/>
</dbReference>
<comment type="caution">
    <text evidence="2">The sequence shown here is derived from an EMBL/GenBank/DDBJ whole genome shotgun (WGS) entry which is preliminary data.</text>
</comment>
<evidence type="ECO:0000313" key="3">
    <source>
        <dbReference type="Proteomes" id="UP000632659"/>
    </source>
</evidence>
<keyword evidence="2" id="KW-0378">Hydrolase</keyword>
<evidence type="ECO:0000313" key="2">
    <source>
        <dbReference type="EMBL" id="MBC8611533.1"/>
    </source>
</evidence>